<sequence>MPALPRIRAARWTDKRAVATLTADALHTEPLGAWLVPDEHQRRRILTDVLEIWVEHALFFGEVHVIGDLSAAAVSFHRYRPIPPPTAYRQRLTEATGPDTEAFDILEVYLHSNRPATPHHHLAFLAVSPEHRRRGRGDALLAHHRQRLDLTGLPSMAQVTTTNRGLYLRHGYLPQPEVISPGGIRLLPLVRPSPSLSGISTPGSPERGV</sequence>
<evidence type="ECO:0000313" key="2">
    <source>
        <dbReference type="EMBL" id="PWR14852.1"/>
    </source>
</evidence>
<keyword evidence="2" id="KW-0808">Transferase</keyword>
<reference evidence="2 3" key="1">
    <citation type="submission" date="2018-05" db="EMBL/GenBank/DDBJ databases">
        <title>Micromonosporas from Atacama Desert.</title>
        <authorList>
            <person name="Carro L."/>
            <person name="Golinska P."/>
            <person name="Klenk H.-P."/>
            <person name="Goodfellow M."/>
        </authorList>
    </citation>
    <scope>NUCLEOTIDE SEQUENCE [LARGE SCALE GENOMIC DNA]</scope>
    <source>
        <strain evidence="2 3">4G51</strain>
    </source>
</reference>
<accession>A0A317DKD7</accession>
<proteinExistence type="predicted"/>
<dbReference type="PANTHER" id="PTHR42791:SF1">
    <property type="entry name" value="N-ACETYLTRANSFERASE DOMAIN-CONTAINING PROTEIN"/>
    <property type="match status" value="1"/>
</dbReference>
<dbReference type="PROSITE" id="PS51186">
    <property type="entry name" value="GNAT"/>
    <property type="match status" value="1"/>
</dbReference>
<dbReference type="InterPro" id="IPR000182">
    <property type="entry name" value="GNAT_dom"/>
</dbReference>
<dbReference type="OrthoDB" id="7057833at2"/>
<protein>
    <submittedName>
        <fullName evidence="2">GNAT family N-acetyltransferase</fullName>
    </submittedName>
</protein>
<dbReference type="SUPFAM" id="SSF55729">
    <property type="entry name" value="Acyl-CoA N-acyltransferases (Nat)"/>
    <property type="match status" value="1"/>
</dbReference>
<dbReference type="AlphaFoldDB" id="A0A317DKD7"/>
<dbReference type="Gene3D" id="3.40.630.30">
    <property type="match status" value="1"/>
</dbReference>
<evidence type="ECO:0000313" key="3">
    <source>
        <dbReference type="Proteomes" id="UP000246050"/>
    </source>
</evidence>
<dbReference type="CDD" id="cd04301">
    <property type="entry name" value="NAT_SF"/>
    <property type="match status" value="1"/>
</dbReference>
<dbReference type="Pfam" id="PF13508">
    <property type="entry name" value="Acetyltransf_7"/>
    <property type="match status" value="1"/>
</dbReference>
<dbReference type="InterPro" id="IPR016181">
    <property type="entry name" value="Acyl_CoA_acyltransferase"/>
</dbReference>
<name>A0A317DKD7_9ACTN</name>
<dbReference type="Proteomes" id="UP000246050">
    <property type="component" value="Unassembled WGS sequence"/>
</dbReference>
<feature type="domain" description="N-acetyltransferase" evidence="1">
    <location>
        <begin position="5"/>
        <end position="194"/>
    </location>
</feature>
<dbReference type="RefSeq" id="WP_109801995.1">
    <property type="nucleotide sequence ID" value="NZ_QGKS01000211.1"/>
</dbReference>
<gene>
    <name evidence="2" type="ORF">DKT69_13960</name>
</gene>
<evidence type="ECO:0000259" key="1">
    <source>
        <dbReference type="PROSITE" id="PS51186"/>
    </source>
</evidence>
<dbReference type="EMBL" id="QGKS01000211">
    <property type="protein sequence ID" value="PWR14852.1"/>
    <property type="molecule type" value="Genomic_DNA"/>
</dbReference>
<organism evidence="2 3">
    <name type="scientific">Micromonospora sicca</name>
    <dbReference type="NCBI Taxonomy" id="2202420"/>
    <lineage>
        <taxon>Bacteria</taxon>
        <taxon>Bacillati</taxon>
        <taxon>Actinomycetota</taxon>
        <taxon>Actinomycetes</taxon>
        <taxon>Micromonosporales</taxon>
        <taxon>Micromonosporaceae</taxon>
        <taxon>Micromonospora</taxon>
    </lineage>
</organism>
<dbReference type="PANTHER" id="PTHR42791">
    <property type="entry name" value="GNAT FAMILY ACETYLTRANSFERASE"/>
    <property type="match status" value="1"/>
</dbReference>
<comment type="caution">
    <text evidence="2">The sequence shown here is derived from an EMBL/GenBank/DDBJ whole genome shotgun (WGS) entry which is preliminary data.</text>
</comment>
<dbReference type="GO" id="GO:0016747">
    <property type="term" value="F:acyltransferase activity, transferring groups other than amino-acyl groups"/>
    <property type="evidence" value="ECO:0007669"/>
    <property type="project" value="InterPro"/>
</dbReference>
<dbReference type="InterPro" id="IPR052523">
    <property type="entry name" value="Trichothecene_AcTrans"/>
</dbReference>